<dbReference type="Pfam" id="PF00654">
    <property type="entry name" value="Voltage_CLC"/>
    <property type="match status" value="1"/>
</dbReference>
<dbReference type="PRINTS" id="PR00762">
    <property type="entry name" value="CLCHANNEL"/>
</dbReference>
<feature type="transmembrane region" description="Helical" evidence="8">
    <location>
        <begin position="237"/>
        <end position="258"/>
    </location>
</feature>
<dbReference type="GO" id="GO:0005886">
    <property type="term" value="C:plasma membrane"/>
    <property type="evidence" value="ECO:0007669"/>
    <property type="project" value="TreeGrafter"/>
</dbReference>
<feature type="transmembrane region" description="Helical" evidence="8">
    <location>
        <begin position="414"/>
        <end position="431"/>
    </location>
</feature>
<feature type="transmembrane region" description="Helical" evidence="8">
    <location>
        <begin position="351"/>
        <end position="371"/>
    </location>
</feature>
<evidence type="ECO:0000313" key="11">
    <source>
        <dbReference type="Proteomes" id="UP000823913"/>
    </source>
</evidence>
<dbReference type="SUPFAM" id="SSF116726">
    <property type="entry name" value="TrkA C-terminal domain-like"/>
    <property type="match status" value="1"/>
</dbReference>
<feature type="domain" description="RCK C-terminal" evidence="9">
    <location>
        <begin position="448"/>
        <end position="531"/>
    </location>
</feature>
<feature type="transmembrane region" description="Helical" evidence="8">
    <location>
        <begin position="318"/>
        <end position="339"/>
    </location>
</feature>
<keyword evidence="6 8" id="KW-0472">Membrane</keyword>
<feature type="transmembrane region" description="Helical" evidence="8">
    <location>
        <begin position="279"/>
        <end position="298"/>
    </location>
</feature>
<evidence type="ECO:0000313" key="10">
    <source>
        <dbReference type="EMBL" id="HIR66677.1"/>
    </source>
</evidence>
<accession>A0A9D1E5U4</accession>
<feature type="transmembrane region" description="Helical" evidence="8">
    <location>
        <begin position="106"/>
        <end position="129"/>
    </location>
</feature>
<feature type="transmembrane region" description="Helical" evidence="8">
    <location>
        <begin position="161"/>
        <end position="183"/>
    </location>
</feature>
<feature type="transmembrane region" description="Helical" evidence="8">
    <location>
        <begin position="383"/>
        <end position="407"/>
    </location>
</feature>
<dbReference type="InterPro" id="IPR014743">
    <property type="entry name" value="Cl-channel_core"/>
</dbReference>
<reference evidence="10" key="1">
    <citation type="submission" date="2020-10" db="EMBL/GenBank/DDBJ databases">
        <authorList>
            <person name="Gilroy R."/>
        </authorList>
    </citation>
    <scope>NUCLEOTIDE SEQUENCE</scope>
    <source>
        <strain evidence="10">ChiW16-3235</strain>
    </source>
</reference>
<keyword evidence="4 8" id="KW-1133">Transmembrane helix</keyword>
<keyword evidence="3 8" id="KW-0812">Transmembrane</keyword>
<name>A0A9D1E5U4_9FIRM</name>
<keyword evidence="2" id="KW-0813">Transport</keyword>
<dbReference type="InterPro" id="IPR036721">
    <property type="entry name" value="RCK_C_sf"/>
</dbReference>
<dbReference type="EMBL" id="DVHK01000033">
    <property type="protein sequence ID" value="HIR66677.1"/>
    <property type="molecule type" value="Genomic_DNA"/>
</dbReference>
<reference evidence="10" key="2">
    <citation type="journal article" date="2021" name="PeerJ">
        <title>Extensive microbial diversity within the chicken gut microbiome revealed by metagenomics and culture.</title>
        <authorList>
            <person name="Gilroy R."/>
            <person name="Ravi A."/>
            <person name="Getino M."/>
            <person name="Pursley I."/>
            <person name="Horton D.L."/>
            <person name="Alikhan N.F."/>
            <person name="Baker D."/>
            <person name="Gharbi K."/>
            <person name="Hall N."/>
            <person name="Watson M."/>
            <person name="Adriaenssens E.M."/>
            <person name="Foster-Nyarko E."/>
            <person name="Jarju S."/>
            <person name="Secka A."/>
            <person name="Antonio M."/>
            <person name="Oren A."/>
            <person name="Chaudhuri R.R."/>
            <person name="La Ragione R."/>
            <person name="Hildebrand F."/>
            <person name="Pallen M.J."/>
        </authorList>
    </citation>
    <scope>NUCLEOTIDE SEQUENCE</scope>
    <source>
        <strain evidence="10">ChiW16-3235</strain>
    </source>
</reference>
<sequence length="544" mass="57715">MIKNKTVLRTWLAFKYYGINIVFLSVLTGIFAGVVVTFYTICTSYGEQYSRELYSLILQYPAFIPLLFVGLAAGAVVIGTLVRFVPMIRGSGIPQIEGACRGKFPFNWYVTMCSMFAASLACVFMGLAAGSEGPSIEIGGCVGEGTGRILRRSFMIRRLQIASGASAGFAVAFNAPVTGMIFALEEAFKSFSPMIFVSASVSVITALGVRTGIRLALGQSVGFAMEGFVFAQNMDVAGYGYVALAALIVALAAVAFYYAVQGAKKMFSKITFLKGAGKFIIPFVLSGAFGLITVYAMGGGHNFIHSLATGGTGRIEGISVFGAGIIASLAIIVALRFILMALYMGCGVPCGVFIPMLAVGAGLGALLSSLFVQAGMDAAYTDYIVIICMSVFFTSFVRAPITGLFMVFELTGQFANLLPALLGVVIASLVAEVCRTEPGYEKNLHGFIRDEGFADREKPVRVTVTVRPRSLADGGRIKSIIWPSGGLVVAIRLPDGTQVIPSGNTKLDAGQQLDFECRADDPDEVLDYLYGIVGRPAKGEDGGR</sequence>
<feature type="transmembrane region" description="Helical" evidence="8">
    <location>
        <begin position="195"/>
        <end position="217"/>
    </location>
</feature>
<gene>
    <name evidence="10" type="ORF">IAB94_01370</name>
</gene>
<dbReference type="GO" id="GO:0005247">
    <property type="term" value="F:voltage-gated chloride channel activity"/>
    <property type="evidence" value="ECO:0007669"/>
    <property type="project" value="TreeGrafter"/>
</dbReference>
<dbReference type="PANTHER" id="PTHR45711:SF6">
    <property type="entry name" value="CHLORIDE CHANNEL PROTEIN"/>
    <property type="match status" value="1"/>
</dbReference>
<dbReference type="Proteomes" id="UP000823913">
    <property type="component" value="Unassembled WGS sequence"/>
</dbReference>
<dbReference type="AlphaFoldDB" id="A0A9D1E5U4"/>
<evidence type="ECO:0000256" key="1">
    <source>
        <dbReference type="ARBA" id="ARBA00004141"/>
    </source>
</evidence>
<comment type="subcellular location">
    <subcellularLocation>
        <location evidence="1">Membrane</location>
        <topology evidence="1">Multi-pass membrane protein</topology>
    </subcellularLocation>
</comment>
<evidence type="ECO:0000256" key="7">
    <source>
        <dbReference type="ARBA" id="ARBA00023214"/>
    </source>
</evidence>
<evidence type="ECO:0000256" key="3">
    <source>
        <dbReference type="ARBA" id="ARBA00022692"/>
    </source>
</evidence>
<evidence type="ECO:0000256" key="2">
    <source>
        <dbReference type="ARBA" id="ARBA00022448"/>
    </source>
</evidence>
<dbReference type="Gene3D" id="1.10.3080.10">
    <property type="entry name" value="Clc chloride channel"/>
    <property type="match status" value="1"/>
</dbReference>
<evidence type="ECO:0000256" key="4">
    <source>
        <dbReference type="ARBA" id="ARBA00022989"/>
    </source>
</evidence>
<protein>
    <submittedName>
        <fullName evidence="10">Chloride channel protein</fullName>
    </submittedName>
</protein>
<dbReference type="GO" id="GO:0008324">
    <property type="term" value="F:monoatomic cation transmembrane transporter activity"/>
    <property type="evidence" value="ECO:0007669"/>
    <property type="project" value="InterPro"/>
</dbReference>
<comment type="caution">
    <text evidence="10">The sequence shown here is derived from an EMBL/GenBank/DDBJ whole genome shotgun (WGS) entry which is preliminary data.</text>
</comment>
<keyword evidence="5" id="KW-0406">Ion transport</keyword>
<evidence type="ECO:0000256" key="6">
    <source>
        <dbReference type="ARBA" id="ARBA00023136"/>
    </source>
</evidence>
<feature type="transmembrane region" description="Helical" evidence="8">
    <location>
        <begin position="21"/>
        <end position="42"/>
    </location>
</feature>
<evidence type="ECO:0000259" key="9">
    <source>
        <dbReference type="PROSITE" id="PS51202"/>
    </source>
</evidence>
<dbReference type="PROSITE" id="PS51202">
    <property type="entry name" value="RCK_C"/>
    <property type="match status" value="1"/>
</dbReference>
<feature type="transmembrane region" description="Helical" evidence="8">
    <location>
        <begin position="62"/>
        <end position="85"/>
    </location>
</feature>
<dbReference type="InterPro" id="IPR001807">
    <property type="entry name" value="ClC"/>
</dbReference>
<evidence type="ECO:0000256" key="8">
    <source>
        <dbReference type="SAM" id="Phobius"/>
    </source>
</evidence>
<dbReference type="InterPro" id="IPR006037">
    <property type="entry name" value="RCK_C"/>
</dbReference>
<proteinExistence type="predicted"/>
<dbReference type="SUPFAM" id="SSF81340">
    <property type="entry name" value="Clc chloride channel"/>
    <property type="match status" value="1"/>
</dbReference>
<keyword evidence="7" id="KW-0868">Chloride</keyword>
<dbReference type="PANTHER" id="PTHR45711">
    <property type="entry name" value="CHLORIDE CHANNEL PROTEIN"/>
    <property type="match status" value="1"/>
</dbReference>
<organism evidence="10 11">
    <name type="scientific">Candidatus Coproplasma avicola</name>
    <dbReference type="NCBI Taxonomy" id="2840744"/>
    <lineage>
        <taxon>Bacteria</taxon>
        <taxon>Bacillati</taxon>
        <taxon>Bacillota</taxon>
        <taxon>Clostridia</taxon>
        <taxon>Eubacteriales</taxon>
        <taxon>Candidatus Coproplasma</taxon>
    </lineage>
</organism>
<dbReference type="GO" id="GO:0006813">
    <property type="term" value="P:potassium ion transport"/>
    <property type="evidence" value="ECO:0007669"/>
    <property type="project" value="InterPro"/>
</dbReference>
<evidence type="ECO:0000256" key="5">
    <source>
        <dbReference type="ARBA" id="ARBA00023065"/>
    </source>
</evidence>